<feature type="transmembrane region" description="Helical" evidence="1">
    <location>
        <begin position="69"/>
        <end position="88"/>
    </location>
</feature>
<keyword evidence="1" id="KW-0812">Transmembrane</keyword>
<gene>
    <name evidence="3" type="ORF">Arub01_35440</name>
</gene>
<organism evidence="3 4">
    <name type="scientific">Actinomadura rubrobrunea</name>
    <dbReference type="NCBI Taxonomy" id="115335"/>
    <lineage>
        <taxon>Bacteria</taxon>
        <taxon>Bacillati</taxon>
        <taxon>Actinomycetota</taxon>
        <taxon>Actinomycetes</taxon>
        <taxon>Streptosporangiales</taxon>
        <taxon>Thermomonosporaceae</taxon>
        <taxon>Actinomadura</taxon>
    </lineage>
</organism>
<dbReference type="GO" id="GO:0016020">
    <property type="term" value="C:membrane"/>
    <property type="evidence" value="ECO:0007669"/>
    <property type="project" value="TreeGrafter"/>
</dbReference>
<evidence type="ECO:0000313" key="4">
    <source>
        <dbReference type="Proteomes" id="UP001165124"/>
    </source>
</evidence>
<dbReference type="Proteomes" id="UP001165124">
    <property type="component" value="Unassembled WGS sequence"/>
</dbReference>
<name>A0A9W6UY30_9ACTN</name>
<feature type="transmembrane region" description="Helical" evidence="1">
    <location>
        <begin position="289"/>
        <end position="309"/>
    </location>
</feature>
<reference evidence="3" key="1">
    <citation type="submission" date="2023-02" db="EMBL/GenBank/DDBJ databases">
        <title>Actinomadura rubrobrunea NBRC 14622.</title>
        <authorList>
            <person name="Ichikawa N."/>
            <person name="Sato H."/>
            <person name="Tonouchi N."/>
        </authorList>
    </citation>
    <scope>NUCLEOTIDE SEQUENCE</scope>
    <source>
        <strain evidence="3">NBRC 14622</strain>
    </source>
</reference>
<evidence type="ECO:0000259" key="2">
    <source>
        <dbReference type="Pfam" id="PF01757"/>
    </source>
</evidence>
<feature type="transmembrane region" description="Helical" evidence="1">
    <location>
        <begin position="230"/>
        <end position="247"/>
    </location>
</feature>
<evidence type="ECO:0000256" key="1">
    <source>
        <dbReference type="SAM" id="Phobius"/>
    </source>
</evidence>
<dbReference type="EMBL" id="BSRZ01000008">
    <property type="protein sequence ID" value="GLW65300.1"/>
    <property type="molecule type" value="Genomic_DNA"/>
</dbReference>
<feature type="transmembrane region" description="Helical" evidence="1">
    <location>
        <begin position="259"/>
        <end position="277"/>
    </location>
</feature>
<keyword evidence="1" id="KW-0472">Membrane</keyword>
<feature type="domain" description="Acyltransferase 3" evidence="2">
    <location>
        <begin position="2"/>
        <end position="310"/>
    </location>
</feature>
<comment type="caution">
    <text evidence="3">The sequence shown here is derived from an EMBL/GenBank/DDBJ whole genome shotgun (WGS) entry which is preliminary data.</text>
</comment>
<dbReference type="GO" id="GO:0009103">
    <property type="term" value="P:lipopolysaccharide biosynthetic process"/>
    <property type="evidence" value="ECO:0007669"/>
    <property type="project" value="TreeGrafter"/>
</dbReference>
<keyword evidence="1" id="KW-1133">Transmembrane helix</keyword>
<keyword evidence="4" id="KW-1185">Reference proteome</keyword>
<dbReference type="PANTHER" id="PTHR23028:SF53">
    <property type="entry name" value="ACYL_TRANSF_3 DOMAIN-CONTAINING PROTEIN"/>
    <property type="match status" value="1"/>
</dbReference>
<feature type="transmembrane region" description="Helical" evidence="1">
    <location>
        <begin position="197"/>
        <end position="215"/>
    </location>
</feature>
<evidence type="ECO:0000313" key="3">
    <source>
        <dbReference type="EMBL" id="GLW65300.1"/>
    </source>
</evidence>
<dbReference type="InterPro" id="IPR002656">
    <property type="entry name" value="Acyl_transf_3_dom"/>
</dbReference>
<protein>
    <recommendedName>
        <fullName evidence="2">Acyltransferase 3 domain-containing protein</fullName>
    </recommendedName>
</protein>
<accession>A0A9W6UY30</accession>
<dbReference type="GO" id="GO:0016747">
    <property type="term" value="F:acyltransferase activity, transferring groups other than amino-acyl groups"/>
    <property type="evidence" value="ECO:0007669"/>
    <property type="project" value="InterPro"/>
</dbReference>
<dbReference type="AlphaFoldDB" id="A0A9W6UY30"/>
<feature type="transmembrane region" description="Helical" evidence="1">
    <location>
        <begin position="120"/>
        <end position="139"/>
    </location>
</feature>
<dbReference type="InterPro" id="IPR050879">
    <property type="entry name" value="Acyltransferase_3"/>
</dbReference>
<dbReference type="Pfam" id="PF01757">
    <property type="entry name" value="Acyl_transf_3"/>
    <property type="match status" value="1"/>
</dbReference>
<proteinExistence type="predicted"/>
<dbReference type="PANTHER" id="PTHR23028">
    <property type="entry name" value="ACETYLTRANSFERASE"/>
    <property type="match status" value="1"/>
</dbReference>
<sequence length="340" mass="39449">MLFHFTGVADRRQWGQDPRELFPELWFTRFGQYGVDLFFIISGFVILMSVWGRTPGDFAVSRVSRLFPAYWFSVAFALAVFAATGLYAEYGPGTENMWQRFLPNLTMLQRGAGVSHMEGLYWTLWVELHFYALIALLVWRGVTYNRCVAFMIGWLLLGLYAQEGDSQLLKALLIPDWAPNFIAGMAFFLIYAYGSNIVPWLLVAASWALATAYWPRHIERWLYWHGVHEYVSPAVITAIFLTMALVATHRLDWIRWRRLTVLGALTYPLYLVHLTVLRPVTHYLYPQYGRWQVLAIAVAVALLLAYLVYRLVEQPGQRWLRTRLRTALTQIRSVRQPASR</sequence>
<feature type="transmembrane region" description="Helical" evidence="1">
    <location>
        <begin position="30"/>
        <end position="48"/>
    </location>
</feature>